<protein>
    <recommendedName>
        <fullName evidence="3">Transposase domain-containing protein</fullName>
    </recommendedName>
</protein>
<evidence type="ECO:0008006" key="3">
    <source>
        <dbReference type="Google" id="ProtNLM"/>
    </source>
</evidence>
<dbReference type="PANTHER" id="PTHR31424:SF5">
    <property type="entry name" value="APPLE DOMAIN-CONTAINING PROTEIN"/>
    <property type="match status" value="1"/>
</dbReference>
<dbReference type="OrthoDB" id="2434739at2759"/>
<proteinExistence type="predicted"/>
<sequence>MSLNQIKYSEKNPFTLKQNKTNYKYHVINEGFYPLKDKMYHTTTSSRNGTQYKISDNYLVQTSWERNKSRHMKTPTAVANNYLQVKKSPNTCATISGIHVFGCNAMDVEREHNRKKRQPPSLKPFNSLSESIKMKRSCAFSVHLDNAFGHEVLKIFNLLDQPTLQEIKFNVQDKNYATDYNNDDKENSERSLVPFMEAIDREPISHHAYRKLAAIQHELPRAYEISDIGKNINQEMSTNIPIFTLNIENMFFETSNADTGGIKEVFHRSVWYRGALNSMFGKPALMAKGLYLYELSDAVVLHGCWLWLPYQAATLFLSHLRPQNFLRFPEFFVPTYIFIDTNDQKIKEKNVLNINNPVINIRILGDGRNVSRTIKHVMITFVILDDILNIHKADFYYTLILYPGVENYEILKKVIDSLIVELNNLMTNRLVDSNGIKWSIELCFSSNWKFMAIILGINAPNSNYFCPWCLCTKKDIGNKDNVYKIEKSMNSLNSDSLPPGHVKTPFLPMISLDRYVPNELHIMLRIWDRLWELVIQKIKCENRYDDYIRTVISLEMKRISVGFHFWQNHDTQNWSYTPLMGGDKEKKFFSLYRLIKDPNADPTLFTIKAKEWFDLFLTSYQGIPNTRTFKKGLYCPKDVTLYIHVLVHHVPEFMSMKDGGKGIKRKSAILEILNYEN</sequence>
<organism evidence="1 2">
    <name type="scientific">Gigaspora rosea</name>
    <dbReference type="NCBI Taxonomy" id="44941"/>
    <lineage>
        <taxon>Eukaryota</taxon>
        <taxon>Fungi</taxon>
        <taxon>Fungi incertae sedis</taxon>
        <taxon>Mucoromycota</taxon>
        <taxon>Glomeromycotina</taxon>
        <taxon>Glomeromycetes</taxon>
        <taxon>Diversisporales</taxon>
        <taxon>Gigasporaceae</taxon>
        <taxon>Gigaspora</taxon>
    </lineage>
</organism>
<comment type="caution">
    <text evidence="1">The sequence shown here is derived from an EMBL/GenBank/DDBJ whole genome shotgun (WGS) entry which is preliminary data.</text>
</comment>
<keyword evidence="2" id="KW-1185">Reference proteome</keyword>
<evidence type="ECO:0000313" key="1">
    <source>
        <dbReference type="EMBL" id="RIB29089.1"/>
    </source>
</evidence>
<reference evidence="1 2" key="1">
    <citation type="submission" date="2018-06" db="EMBL/GenBank/DDBJ databases">
        <title>Comparative genomics reveals the genomic features of Rhizophagus irregularis, R. cerebriforme, R. diaphanum and Gigaspora rosea, and their symbiotic lifestyle signature.</title>
        <authorList>
            <person name="Morin E."/>
            <person name="San Clemente H."/>
            <person name="Chen E.C.H."/>
            <person name="De La Providencia I."/>
            <person name="Hainaut M."/>
            <person name="Kuo A."/>
            <person name="Kohler A."/>
            <person name="Murat C."/>
            <person name="Tang N."/>
            <person name="Roy S."/>
            <person name="Loubradou J."/>
            <person name="Henrissat B."/>
            <person name="Grigoriev I.V."/>
            <person name="Corradi N."/>
            <person name="Roux C."/>
            <person name="Martin F.M."/>
        </authorList>
    </citation>
    <scope>NUCLEOTIDE SEQUENCE [LARGE SCALE GENOMIC DNA]</scope>
    <source>
        <strain evidence="1 2">DAOM 194757</strain>
    </source>
</reference>
<name>A0A397W6X6_9GLOM</name>
<dbReference type="AlphaFoldDB" id="A0A397W6X6"/>
<dbReference type="Proteomes" id="UP000266673">
    <property type="component" value="Unassembled WGS sequence"/>
</dbReference>
<accession>A0A397W6X6</accession>
<dbReference type="EMBL" id="QKWP01000047">
    <property type="protein sequence ID" value="RIB29089.1"/>
    <property type="molecule type" value="Genomic_DNA"/>
</dbReference>
<dbReference type="STRING" id="44941.A0A397W6X6"/>
<dbReference type="PANTHER" id="PTHR31424">
    <property type="entry name" value="PROTEIN CBG23806"/>
    <property type="match status" value="1"/>
</dbReference>
<evidence type="ECO:0000313" key="2">
    <source>
        <dbReference type="Proteomes" id="UP000266673"/>
    </source>
</evidence>
<gene>
    <name evidence="1" type="ORF">C2G38_2156340</name>
</gene>